<sequence length="279" mass="31238">MALTHDQARTLCQESELLLRPNLGLGNFAERAFAFLRALIPCELIAFGTLYCHSRQLEICADEETPDFRPAIERLGHLMAGHELFHWNPDTNEGRPFMRRDFYSARAFRQTDVYAEVMKPLGLDNHCAVHVPAGPGEISFFGIERRSGPDYSEDERDLLILGQSLLGSARRLAREREHMLCETPCPQALTTAGLTPREAEVLTLVADGKGNEEVAVILGIELYTVKDHIKRIFHKTGTPNRHCATLWALRTTHAVLSRGDEACSHAIKVRVRGELPGFA</sequence>
<dbReference type="RefSeq" id="WP_185674926.1">
    <property type="nucleotide sequence ID" value="NZ_JACHVB010000020.1"/>
</dbReference>
<dbReference type="AlphaFoldDB" id="A0A842HCL8"/>
<gene>
    <name evidence="5" type="ORF">H5P28_06655</name>
</gene>
<evidence type="ECO:0000313" key="5">
    <source>
        <dbReference type="EMBL" id="MBC2593939.1"/>
    </source>
</evidence>
<dbReference type="Gene3D" id="1.10.10.10">
    <property type="entry name" value="Winged helix-like DNA-binding domain superfamily/Winged helix DNA-binding domain"/>
    <property type="match status" value="1"/>
</dbReference>
<organism evidence="5 6">
    <name type="scientific">Ruficoccus amylovorans</name>
    <dbReference type="NCBI Taxonomy" id="1804625"/>
    <lineage>
        <taxon>Bacteria</taxon>
        <taxon>Pseudomonadati</taxon>
        <taxon>Verrucomicrobiota</taxon>
        <taxon>Opitutia</taxon>
        <taxon>Puniceicoccales</taxon>
        <taxon>Cerasicoccaceae</taxon>
        <taxon>Ruficoccus</taxon>
    </lineage>
</organism>
<accession>A0A842HCL8</accession>
<dbReference type="PRINTS" id="PR00038">
    <property type="entry name" value="HTHLUXR"/>
</dbReference>
<dbReference type="InterPro" id="IPR016032">
    <property type="entry name" value="Sig_transdc_resp-reg_C-effctor"/>
</dbReference>
<name>A0A842HCL8_9BACT</name>
<dbReference type="CDD" id="cd06170">
    <property type="entry name" value="LuxR_C_like"/>
    <property type="match status" value="1"/>
</dbReference>
<dbReference type="PROSITE" id="PS00622">
    <property type="entry name" value="HTH_LUXR_1"/>
    <property type="match status" value="1"/>
</dbReference>
<protein>
    <submittedName>
        <fullName evidence="5">LuxR family transcriptional regulator</fullName>
    </submittedName>
</protein>
<keyword evidence="2" id="KW-0238">DNA-binding</keyword>
<keyword evidence="1" id="KW-0805">Transcription regulation</keyword>
<dbReference type="SMART" id="SM00421">
    <property type="entry name" value="HTH_LUXR"/>
    <property type="match status" value="1"/>
</dbReference>
<reference evidence="5 6" key="1">
    <citation type="submission" date="2020-07" db="EMBL/GenBank/DDBJ databases">
        <authorList>
            <person name="Feng X."/>
        </authorList>
    </citation>
    <scope>NUCLEOTIDE SEQUENCE [LARGE SCALE GENOMIC DNA]</scope>
    <source>
        <strain evidence="5 6">JCM31066</strain>
    </source>
</reference>
<dbReference type="PANTHER" id="PTHR44688:SF16">
    <property type="entry name" value="DNA-BINDING TRANSCRIPTIONAL ACTIVATOR DEVR_DOSR"/>
    <property type="match status" value="1"/>
</dbReference>
<proteinExistence type="predicted"/>
<keyword evidence="6" id="KW-1185">Reference proteome</keyword>
<evidence type="ECO:0000256" key="2">
    <source>
        <dbReference type="ARBA" id="ARBA00023125"/>
    </source>
</evidence>
<dbReference type="InterPro" id="IPR036388">
    <property type="entry name" value="WH-like_DNA-bd_sf"/>
</dbReference>
<dbReference type="GO" id="GO:0003677">
    <property type="term" value="F:DNA binding"/>
    <property type="evidence" value="ECO:0007669"/>
    <property type="project" value="UniProtKB-KW"/>
</dbReference>
<keyword evidence="3" id="KW-0804">Transcription</keyword>
<evidence type="ECO:0000259" key="4">
    <source>
        <dbReference type="PROSITE" id="PS50043"/>
    </source>
</evidence>
<dbReference type="InterPro" id="IPR000792">
    <property type="entry name" value="Tscrpt_reg_LuxR_C"/>
</dbReference>
<evidence type="ECO:0000256" key="3">
    <source>
        <dbReference type="ARBA" id="ARBA00023163"/>
    </source>
</evidence>
<dbReference type="Pfam" id="PF00196">
    <property type="entry name" value="GerE"/>
    <property type="match status" value="1"/>
</dbReference>
<evidence type="ECO:0000256" key="1">
    <source>
        <dbReference type="ARBA" id="ARBA00023015"/>
    </source>
</evidence>
<dbReference type="PANTHER" id="PTHR44688">
    <property type="entry name" value="DNA-BINDING TRANSCRIPTIONAL ACTIVATOR DEVR_DOSR"/>
    <property type="match status" value="1"/>
</dbReference>
<comment type="caution">
    <text evidence="5">The sequence shown here is derived from an EMBL/GenBank/DDBJ whole genome shotgun (WGS) entry which is preliminary data.</text>
</comment>
<dbReference type="GO" id="GO:0006355">
    <property type="term" value="P:regulation of DNA-templated transcription"/>
    <property type="evidence" value="ECO:0007669"/>
    <property type="project" value="InterPro"/>
</dbReference>
<dbReference type="Proteomes" id="UP000546464">
    <property type="component" value="Unassembled WGS sequence"/>
</dbReference>
<dbReference type="PROSITE" id="PS50043">
    <property type="entry name" value="HTH_LUXR_2"/>
    <property type="match status" value="1"/>
</dbReference>
<feature type="domain" description="HTH luxR-type" evidence="4">
    <location>
        <begin position="187"/>
        <end position="252"/>
    </location>
</feature>
<dbReference type="SUPFAM" id="SSF46894">
    <property type="entry name" value="C-terminal effector domain of the bipartite response regulators"/>
    <property type="match status" value="1"/>
</dbReference>
<evidence type="ECO:0000313" key="6">
    <source>
        <dbReference type="Proteomes" id="UP000546464"/>
    </source>
</evidence>
<dbReference type="EMBL" id="JACHVB010000020">
    <property type="protein sequence ID" value="MBC2593939.1"/>
    <property type="molecule type" value="Genomic_DNA"/>
</dbReference>